<dbReference type="EMBL" id="JACEEZ010026148">
    <property type="protein sequence ID" value="KAG0694433.1"/>
    <property type="molecule type" value="Genomic_DNA"/>
</dbReference>
<dbReference type="AlphaFoldDB" id="A0A8J8WCP6"/>
<proteinExistence type="predicted"/>
<comment type="caution">
    <text evidence="2">The sequence shown here is derived from an EMBL/GenBank/DDBJ whole genome shotgun (WGS) entry which is preliminary data.</text>
</comment>
<keyword evidence="1" id="KW-0812">Transmembrane</keyword>
<sequence>MRHDLDPEGCYCIMMRPISDYTLLPRSYKVSTSDCKPTKPGAPNGGETIVDMAMSRKDMVILMVLMGVILLFGMLLTAIACKPLFLSRLLGLKTVKARRESSLREQMVSRNTAVLLLHTPDISGSEHLAKLKQLLQNTFKVHDLFVYNDYKRLADPCGWMQEMLMPNSGVKLLVVESVGLMRQINSLLNPSPENPFLKKAAQSSPKTDDLLTYALWTIICTNLREDYSSVFVVKLSDEMKDVAELLVQTRRYKFPDHFSELIKAMTTTRLSHIRDEQQKSPYGDEAQLLHSGRTHELDDLINKTAEILRKAGQYFLKNGLMKNGSLDPQNLGSVPIDTRTPWIHQSYLTWLVAAVIHPTELARNSSTSSAYSVLVK</sequence>
<evidence type="ECO:0000313" key="3">
    <source>
        <dbReference type="Proteomes" id="UP000770661"/>
    </source>
</evidence>
<organism evidence="2 3">
    <name type="scientific">Chionoecetes opilio</name>
    <name type="common">Atlantic snow crab</name>
    <name type="synonym">Cancer opilio</name>
    <dbReference type="NCBI Taxonomy" id="41210"/>
    <lineage>
        <taxon>Eukaryota</taxon>
        <taxon>Metazoa</taxon>
        <taxon>Ecdysozoa</taxon>
        <taxon>Arthropoda</taxon>
        <taxon>Crustacea</taxon>
        <taxon>Multicrustacea</taxon>
        <taxon>Malacostraca</taxon>
        <taxon>Eumalacostraca</taxon>
        <taxon>Eucarida</taxon>
        <taxon>Decapoda</taxon>
        <taxon>Pleocyemata</taxon>
        <taxon>Brachyura</taxon>
        <taxon>Eubrachyura</taxon>
        <taxon>Majoidea</taxon>
        <taxon>Majidae</taxon>
        <taxon>Chionoecetes</taxon>
    </lineage>
</organism>
<reference evidence="2" key="1">
    <citation type="submission" date="2020-07" db="EMBL/GenBank/DDBJ databases">
        <title>The High-quality genome of the commercially important snow crab, Chionoecetes opilio.</title>
        <authorList>
            <person name="Jeong J.-H."/>
            <person name="Ryu S."/>
        </authorList>
    </citation>
    <scope>NUCLEOTIDE SEQUENCE</scope>
    <source>
        <strain evidence="2">MADBK_172401_WGS</strain>
        <tissue evidence="2">Digestive gland</tissue>
    </source>
</reference>
<keyword evidence="1" id="KW-0472">Membrane</keyword>
<keyword evidence="3" id="KW-1185">Reference proteome</keyword>
<keyword evidence="1" id="KW-1133">Transmembrane helix</keyword>
<evidence type="ECO:0000256" key="1">
    <source>
        <dbReference type="SAM" id="Phobius"/>
    </source>
</evidence>
<name>A0A8J8WCP6_CHIOP</name>
<accession>A0A8J8WCP6</accession>
<gene>
    <name evidence="2" type="ORF">GWK47_027240</name>
</gene>
<dbReference type="Gene3D" id="3.40.50.11530">
    <property type="match status" value="1"/>
</dbReference>
<protein>
    <submittedName>
        <fullName evidence="2">Uncharacterized protein</fullName>
    </submittedName>
</protein>
<dbReference type="Proteomes" id="UP000770661">
    <property type="component" value="Unassembled WGS sequence"/>
</dbReference>
<feature type="transmembrane region" description="Helical" evidence="1">
    <location>
        <begin position="60"/>
        <end position="80"/>
    </location>
</feature>
<evidence type="ECO:0000313" key="2">
    <source>
        <dbReference type="EMBL" id="KAG0694433.1"/>
    </source>
</evidence>
<dbReference type="OrthoDB" id="10603238at2759"/>